<dbReference type="Gene3D" id="3.30.450.350">
    <property type="entry name" value="CHASE domain"/>
    <property type="match status" value="1"/>
</dbReference>
<dbReference type="STRING" id="1148.gene:10499378"/>
<dbReference type="InterPro" id="IPR043128">
    <property type="entry name" value="Rev_trsase/Diguanyl_cyclase"/>
</dbReference>
<dbReference type="InterPro" id="IPR000700">
    <property type="entry name" value="PAS-assoc_C"/>
</dbReference>
<feature type="transmembrane region" description="Helical" evidence="6">
    <location>
        <begin position="202"/>
        <end position="221"/>
    </location>
</feature>
<protein>
    <submittedName>
        <fullName evidence="12">Sll0267 protein</fullName>
    </submittedName>
</protein>
<evidence type="ECO:0000256" key="4">
    <source>
        <dbReference type="ARBA" id="ARBA00023136"/>
    </source>
</evidence>
<dbReference type="InterPro" id="IPR000160">
    <property type="entry name" value="GGDEF_dom"/>
</dbReference>
<dbReference type="PhylomeDB" id="P74400"/>
<dbReference type="Gene3D" id="3.30.450.20">
    <property type="entry name" value="PAS domain"/>
    <property type="match status" value="2"/>
</dbReference>
<dbReference type="FunFam" id="3.30.70.270:FF:000001">
    <property type="entry name" value="Diguanylate cyclase domain protein"/>
    <property type="match status" value="1"/>
</dbReference>
<name>P74400_SYNY3</name>
<dbReference type="GO" id="GO:0007165">
    <property type="term" value="P:signal transduction"/>
    <property type="evidence" value="ECO:0007669"/>
    <property type="project" value="UniProtKB-ARBA"/>
</dbReference>
<reference evidence="12 13" key="1">
    <citation type="journal article" date="1995" name="DNA Res.">
        <title>Sequence analysis of the genome of the unicellular cyanobacterium Synechocystis sp. strain PCC6803. I. Sequence features in the 1 Mb region from map positions 64% to 92% of the genome.</title>
        <authorList>
            <person name="Kaneko T."/>
            <person name="Tanaka A."/>
            <person name="Sato S."/>
            <person name="Kotani H."/>
            <person name="Sazuka T."/>
            <person name="Miyajima N."/>
            <person name="Sugiura M."/>
            <person name="Tabata S."/>
        </authorList>
    </citation>
    <scope>NUCLEOTIDE SEQUENCE [LARGE SCALE GENOMIC DNA]</scope>
    <source>
        <strain evidence="13">ATCC 27184 / PCC 6803 / Kazusa</strain>
    </source>
</reference>
<dbReference type="InterPro" id="IPR013655">
    <property type="entry name" value="PAS_fold_3"/>
</dbReference>
<dbReference type="SMART" id="SM00052">
    <property type="entry name" value="EAL"/>
    <property type="match status" value="1"/>
</dbReference>
<feature type="domain" description="PAC" evidence="8">
    <location>
        <begin position="782"/>
        <end position="837"/>
    </location>
</feature>
<dbReference type="GO" id="GO:0052621">
    <property type="term" value="F:diguanylate cyclase activity"/>
    <property type="evidence" value="ECO:0000318"/>
    <property type="project" value="GO_Central"/>
</dbReference>
<feature type="domain" description="GGDEF" evidence="11">
    <location>
        <begin position="1180"/>
        <end position="1318"/>
    </location>
</feature>
<dbReference type="InterPro" id="IPR035919">
    <property type="entry name" value="EAL_sf"/>
</dbReference>
<dbReference type="SMART" id="SM00065">
    <property type="entry name" value="GAF"/>
    <property type="match status" value="1"/>
</dbReference>
<dbReference type="InterPro" id="IPR001610">
    <property type="entry name" value="PAC"/>
</dbReference>
<dbReference type="CDD" id="cd01948">
    <property type="entry name" value="EAL"/>
    <property type="match status" value="1"/>
</dbReference>
<dbReference type="eggNOG" id="COG2203">
    <property type="taxonomic scope" value="Bacteria"/>
</dbReference>
<evidence type="ECO:0000259" key="7">
    <source>
        <dbReference type="PROSITE" id="PS50112"/>
    </source>
</evidence>
<evidence type="ECO:0000313" key="12">
    <source>
        <dbReference type="EMBL" id="BAA18497.1"/>
    </source>
</evidence>
<dbReference type="IntAct" id="P74400">
    <property type="interactions" value="4"/>
</dbReference>
<dbReference type="SMART" id="SM00086">
    <property type="entry name" value="PAC"/>
    <property type="match status" value="2"/>
</dbReference>
<feature type="coiled-coil region" evidence="5">
    <location>
        <begin position="1002"/>
        <end position="1029"/>
    </location>
</feature>
<feature type="transmembrane region" description="Helical" evidence="6">
    <location>
        <begin position="241"/>
        <end position="258"/>
    </location>
</feature>
<dbReference type="InterPro" id="IPR029016">
    <property type="entry name" value="GAF-like_dom_sf"/>
</dbReference>
<dbReference type="EMBL" id="BA000022">
    <property type="protein sequence ID" value="BAA18497.1"/>
    <property type="molecule type" value="Genomic_DNA"/>
</dbReference>
<dbReference type="NCBIfam" id="TIGR00254">
    <property type="entry name" value="GGDEF"/>
    <property type="match status" value="1"/>
</dbReference>
<proteinExistence type="predicted"/>
<keyword evidence="5" id="KW-0175">Coiled coil</keyword>
<dbReference type="InterPro" id="IPR000014">
    <property type="entry name" value="PAS"/>
</dbReference>
<dbReference type="eggNOG" id="COG3614">
    <property type="taxonomic scope" value="Bacteria"/>
</dbReference>
<dbReference type="Pfam" id="PF13185">
    <property type="entry name" value="GAF_2"/>
    <property type="match status" value="1"/>
</dbReference>
<dbReference type="PROSITE" id="PS50113">
    <property type="entry name" value="PAC"/>
    <property type="match status" value="2"/>
</dbReference>
<feature type="domain" description="CHASE" evidence="9">
    <location>
        <begin position="302"/>
        <end position="494"/>
    </location>
</feature>
<dbReference type="SMART" id="SM00091">
    <property type="entry name" value="PAS"/>
    <property type="match status" value="2"/>
</dbReference>
<dbReference type="Gene3D" id="3.30.70.270">
    <property type="match status" value="1"/>
</dbReference>
<dbReference type="EnsemblBacteria" id="BAA18497">
    <property type="protein sequence ID" value="BAA18497"/>
    <property type="gene ID" value="BAA18497"/>
</dbReference>
<dbReference type="SUPFAM" id="SSF55781">
    <property type="entry name" value="GAF domain-like"/>
    <property type="match status" value="1"/>
</dbReference>
<dbReference type="SUPFAM" id="SSF55073">
    <property type="entry name" value="Nucleotide cyclase"/>
    <property type="match status" value="1"/>
</dbReference>
<feature type="domain" description="EAL" evidence="10">
    <location>
        <begin position="1327"/>
        <end position="1578"/>
    </location>
</feature>
<dbReference type="KEGG" id="syn:sll0267"/>
<dbReference type="PaxDb" id="1148-1653584"/>
<dbReference type="Pfam" id="PF00563">
    <property type="entry name" value="EAL"/>
    <property type="match status" value="1"/>
</dbReference>
<comment type="subcellular location">
    <subcellularLocation>
        <location evidence="1">Membrane</location>
    </subcellularLocation>
</comment>
<evidence type="ECO:0000256" key="2">
    <source>
        <dbReference type="ARBA" id="ARBA00022692"/>
    </source>
</evidence>
<keyword evidence="3 6" id="KW-1133">Transmembrane helix</keyword>
<evidence type="ECO:0000259" key="8">
    <source>
        <dbReference type="PROSITE" id="PS50113"/>
    </source>
</evidence>
<evidence type="ECO:0000256" key="6">
    <source>
        <dbReference type="SAM" id="Phobius"/>
    </source>
</evidence>
<dbReference type="Pfam" id="PF13426">
    <property type="entry name" value="PAS_9"/>
    <property type="match status" value="1"/>
</dbReference>
<dbReference type="SUPFAM" id="SSF141868">
    <property type="entry name" value="EAL domain-like"/>
    <property type="match status" value="1"/>
</dbReference>
<evidence type="ECO:0000259" key="11">
    <source>
        <dbReference type="PROSITE" id="PS50887"/>
    </source>
</evidence>
<feature type="transmembrane region" description="Helical" evidence="6">
    <location>
        <begin position="20"/>
        <end position="42"/>
    </location>
</feature>
<dbReference type="SMART" id="SM00267">
    <property type="entry name" value="GGDEF"/>
    <property type="match status" value="1"/>
</dbReference>
<feature type="domain" description="PAS" evidence="7">
    <location>
        <begin position="1019"/>
        <end position="1091"/>
    </location>
</feature>
<dbReference type="InterPro" id="IPR006189">
    <property type="entry name" value="CHASE_dom"/>
</dbReference>
<dbReference type="GO" id="GO:0016020">
    <property type="term" value="C:membrane"/>
    <property type="evidence" value="ECO:0007669"/>
    <property type="project" value="UniProtKB-SubCell"/>
</dbReference>
<dbReference type="InterPro" id="IPR001633">
    <property type="entry name" value="EAL_dom"/>
</dbReference>
<accession>P74400</accession>
<dbReference type="PIR" id="S76238">
    <property type="entry name" value="S76238"/>
</dbReference>
<dbReference type="InterPro" id="IPR035965">
    <property type="entry name" value="PAS-like_dom_sf"/>
</dbReference>
<dbReference type="Gene3D" id="3.20.20.450">
    <property type="entry name" value="EAL domain"/>
    <property type="match status" value="1"/>
</dbReference>
<organism evidence="12 13">
    <name type="scientific">Synechocystis sp. (strain ATCC 27184 / PCC 6803 / Kazusa)</name>
    <dbReference type="NCBI Taxonomy" id="1111708"/>
    <lineage>
        <taxon>Bacteria</taxon>
        <taxon>Bacillati</taxon>
        <taxon>Cyanobacteriota</taxon>
        <taxon>Cyanophyceae</taxon>
        <taxon>Synechococcales</taxon>
        <taxon>Merismopediaceae</taxon>
        <taxon>Synechocystis</taxon>
    </lineage>
</organism>
<dbReference type="Pfam" id="PF00990">
    <property type="entry name" value="GGDEF"/>
    <property type="match status" value="1"/>
</dbReference>
<dbReference type="PROSITE" id="PS50839">
    <property type="entry name" value="CHASE"/>
    <property type="match status" value="1"/>
</dbReference>
<keyword evidence="4 6" id="KW-0472">Membrane</keyword>
<feature type="domain" description="PAC" evidence="8">
    <location>
        <begin position="1095"/>
        <end position="1148"/>
    </location>
</feature>
<dbReference type="CDD" id="cd01949">
    <property type="entry name" value="GGDEF"/>
    <property type="match status" value="1"/>
</dbReference>
<evidence type="ECO:0000313" key="13">
    <source>
        <dbReference type="Proteomes" id="UP000001425"/>
    </source>
</evidence>
<dbReference type="eggNOG" id="COG5001">
    <property type="taxonomic scope" value="Bacteria"/>
</dbReference>
<dbReference type="Gene3D" id="3.30.450.40">
    <property type="match status" value="1"/>
</dbReference>
<evidence type="ECO:0000256" key="3">
    <source>
        <dbReference type="ARBA" id="ARBA00022989"/>
    </source>
</evidence>
<dbReference type="SUPFAM" id="SSF55785">
    <property type="entry name" value="PYP-like sensor domain (PAS domain)"/>
    <property type="match status" value="2"/>
</dbReference>
<keyword evidence="13" id="KW-1185">Reference proteome</keyword>
<feature type="domain" description="PAS" evidence="7">
    <location>
        <begin position="710"/>
        <end position="752"/>
    </location>
</feature>
<dbReference type="InterPro" id="IPR042240">
    <property type="entry name" value="CHASE_sf"/>
</dbReference>
<dbReference type="Pfam" id="PF03924">
    <property type="entry name" value="CHASE"/>
    <property type="match status" value="1"/>
</dbReference>
<feature type="transmembrane region" description="Helical" evidence="6">
    <location>
        <begin position="540"/>
        <end position="562"/>
    </location>
</feature>
<evidence type="ECO:0000256" key="1">
    <source>
        <dbReference type="ARBA" id="ARBA00004370"/>
    </source>
</evidence>
<dbReference type="InterPro" id="IPR029787">
    <property type="entry name" value="Nucleotide_cyclase"/>
</dbReference>
<dbReference type="Proteomes" id="UP000001425">
    <property type="component" value="Chromosome"/>
</dbReference>
<dbReference type="PROSITE" id="PS50883">
    <property type="entry name" value="EAL"/>
    <property type="match status" value="1"/>
</dbReference>
<dbReference type="SMART" id="SM01079">
    <property type="entry name" value="CHASE"/>
    <property type="match status" value="1"/>
</dbReference>
<gene>
    <name evidence="12" type="ordered locus">sll0267</name>
</gene>
<dbReference type="CDD" id="cd00130">
    <property type="entry name" value="PAS"/>
    <property type="match status" value="2"/>
</dbReference>
<keyword evidence="2 6" id="KW-0812">Transmembrane</keyword>
<evidence type="ECO:0000259" key="9">
    <source>
        <dbReference type="PROSITE" id="PS50839"/>
    </source>
</evidence>
<dbReference type="InterPro" id="IPR052163">
    <property type="entry name" value="DGC-Regulatory_Protein"/>
</dbReference>
<evidence type="ECO:0000256" key="5">
    <source>
        <dbReference type="SAM" id="Coils"/>
    </source>
</evidence>
<sequence length="1578" mass="178548">MSIMPPPPSSVPPHQGHGFWRGAVLLVLIFLIIFGGVAVAHWRIEMVSQQMRQQLLSQVEMVSLNLNFRLFQELSFTPQDLENPSFQRLHNQMAAYAQTFEHRSIYTMVIRSGKILFGPDSLKSGDFLARDPGAVYKNPPEAVRQLFELPSKKLVIGPYHSERGNFVSAYAPILQPQSERVLVIVAMDMEARQWHQKLQQKLWTPLLFSVGLIALILGGDYLLQERRRWRNSFITNQGEALATAIVGLFLTLALTAVVQENSLLNSQRNFSQLAIPRANLFAQKLWELQNYGLSSLNSFMESSAEVTRAEFARFTLPMIRKLSIQAWEWIPKVTAADRENFERRARQDGIENFQIFELNRRGKPVPAEGREVYYPIFYAEPLAGNDIALGFDVSSNESAKMALDEALENRLPTATNPLTLIQELGKQRGIVAYSPVFADGNLENPPMGVAAVVLRLNDFLTQTFGEISFGDKSLELQWLQLSVDRSPLVLASSAPSPFSMNNWQSNKELFQVYPLFIFGRAYALLLWPGPEFNQNYPKQMAMVAFGVGTGITVLVTIIVAIITNSQANLTHQIRQRTKELRATLGQLRERVKEMDCLVAIAQMGQQADLVLEEFLQNTVDLLPLAFRYEKLASARLTWGNSIYQSPNYQKTDYCLIAEFQTEHFHRGQLEVCYGEERDFLPEEKALLNTVSQFLSRFLESHYTEIILERNERNYREIFNSTHEAIFIQDAHQATVLDVNQPMLTMYGYGNKEEVIGRPIGDFSADKPGKTEAEIEQKLRQARNAEPQMFEWLAKKQDGSLFWAEVSIQPTVIDGKSRLLAVVRDISERKQNQQRIEYLSRLYATLSQVNRAIIENRERDDLFRAICDVGVAVGQFSLIWFGLIDPDRQTIIPYMAGGHTTAYLENIRITFKDEPAGRGPTGTAAREGRLVICSNISQDPKMAPWRGSAMRYGFLSSAAVPIRQGGQVVAVLTFYSQEAGFFSEDEQDLLQEISDNLSFALDAIQLDQANQRAQNQLGENEERLRLALEAANQGFYDLNLQTGQAVVSPQYGQILGYDPQYFQETEQRWLERIHPQDQQRVREIYDQYIQGKIPRYAVECRQRTMAGQWKWLLSLGKIVEWDSQGKPLRMLGILTDVTERKQAEAQIENLAYYDPLTALPNRRLLLDRAENALALAQRSKHFGAIVLIDLDGFKTLNDARGHDSGDRLLQMVAKRLADSLRDSDTVARLGGDEFIVLLPELAHDRELAARLGLGVGEKIRQALATPFTLEAEQVQISGSIGITLFPKLNEKVSDLFKEADTAMYQAKKAGRDKVCLFESQMQLEVESRFALEADLRSALEQKQFQVYLQPQVDSHGVWIGAEALLRWNHPGRGFIPPNIFIPIAEEIGLIGGIGDFVLEQVCQYLARLQQLGLTLRIAINVSPRQFRQANFAKEIKNLLACTGVDPYRLTLEVTEGLIVEDTHQAIATMFELQTLGIHFSVDDFGTGYSSLSYLKRLPLNELKIDRAFVQDAPQDLNNAALVEAIISVARTFNLAIVAEGVETEEQVQFLAQLGCNFYQGYFYGRPMPIDEFHQKLTAS</sequence>
<dbReference type="InterPro" id="IPR003018">
    <property type="entry name" value="GAF"/>
</dbReference>
<dbReference type="PROSITE" id="PS50112">
    <property type="entry name" value="PAS"/>
    <property type="match status" value="2"/>
</dbReference>
<dbReference type="InParanoid" id="P74400"/>
<dbReference type="PROSITE" id="PS50887">
    <property type="entry name" value="GGDEF"/>
    <property type="match status" value="1"/>
</dbReference>
<dbReference type="PANTHER" id="PTHR46663:SF3">
    <property type="entry name" value="SLL0267 PROTEIN"/>
    <property type="match status" value="1"/>
</dbReference>
<dbReference type="FunFam" id="3.20.20.450:FF:000001">
    <property type="entry name" value="Cyclic di-GMP phosphodiesterase yahA"/>
    <property type="match status" value="1"/>
</dbReference>
<evidence type="ECO:0000259" key="10">
    <source>
        <dbReference type="PROSITE" id="PS50883"/>
    </source>
</evidence>
<dbReference type="PANTHER" id="PTHR46663">
    <property type="entry name" value="DIGUANYLATE CYCLASE DGCT-RELATED"/>
    <property type="match status" value="1"/>
</dbReference>
<dbReference type="NCBIfam" id="TIGR00229">
    <property type="entry name" value="sensory_box"/>
    <property type="match status" value="2"/>
</dbReference>
<dbReference type="GO" id="GO:0061939">
    <property type="term" value="P:c-di-GMP signaling"/>
    <property type="evidence" value="ECO:0000318"/>
    <property type="project" value="GO_Central"/>
</dbReference>
<reference evidence="12 13" key="2">
    <citation type="journal article" date="1996" name="DNA Res.">
        <title>Sequence analysis of the genome of the unicellular cyanobacterium Synechocystis sp. strain PCC6803. II. Sequence determination of the entire genome and assignment of potential protein-coding regions.</title>
        <authorList>
            <person name="Kaneko T."/>
            <person name="Sato S."/>
            <person name="Kotani H."/>
            <person name="Tanaka A."/>
            <person name="Asamizu E."/>
            <person name="Nakamura Y."/>
            <person name="Miyajima N."/>
            <person name="Hirosawa M."/>
            <person name="Sugiura M."/>
            <person name="Sasamoto S."/>
            <person name="Kimura T."/>
            <person name="Hosouchi T."/>
            <person name="Matsuno A."/>
            <person name="Muraki A."/>
            <person name="Nakazaki N."/>
            <person name="Naruo K."/>
            <person name="Okumura S."/>
            <person name="Shimpo S."/>
            <person name="Takeuchi C."/>
            <person name="Wada T."/>
            <person name="Watanabe A."/>
            <person name="Yamada M."/>
            <person name="Yasuda M."/>
            <person name="Tabata S."/>
        </authorList>
    </citation>
    <scope>NUCLEOTIDE SEQUENCE [LARGE SCALE GENOMIC DNA]</scope>
    <source>
        <strain evidence="13">ATCC 27184 / PCC 6803 / Kazusa</strain>
    </source>
</reference>
<dbReference type="Pfam" id="PF08447">
    <property type="entry name" value="PAS_3"/>
    <property type="match status" value="1"/>
</dbReference>